<dbReference type="CDD" id="cd05154">
    <property type="entry name" value="ACAD10_11_N-like"/>
    <property type="match status" value="1"/>
</dbReference>
<dbReference type="PANTHER" id="PTHR21310">
    <property type="entry name" value="AMINOGLYCOSIDE PHOSPHOTRANSFERASE-RELATED-RELATED"/>
    <property type="match status" value="1"/>
</dbReference>
<reference evidence="3 4" key="1">
    <citation type="submission" date="2016-11" db="EMBL/GenBank/DDBJ databases">
        <authorList>
            <person name="Jaros S."/>
            <person name="Januszkiewicz K."/>
            <person name="Wedrychowicz H."/>
        </authorList>
    </citation>
    <scope>NUCLEOTIDE SEQUENCE [LARGE SCALE GENOMIC DNA]</scope>
    <source>
        <strain evidence="3 4">DSM 45408</strain>
    </source>
</reference>
<dbReference type="Gene3D" id="3.30.200.20">
    <property type="entry name" value="Phosphorylase Kinase, domain 1"/>
    <property type="match status" value="1"/>
</dbReference>
<dbReference type="OrthoDB" id="3806873at2"/>
<organism evidence="3 4">
    <name type="scientific">Geodermatophilus nigrescens</name>
    <dbReference type="NCBI Taxonomy" id="1070870"/>
    <lineage>
        <taxon>Bacteria</taxon>
        <taxon>Bacillati</taxon>
        <taxon>Actinomycetota</taxon>
        <taxon>Actinomycetes</taxon>
        <taxon>Geodermatophilales</taxon>
        <taxon>Geodermatophilaceae</taxon>
        <taxon>Geodermatophilus</taxon>
    </lineage>
</organism>
<dbReference type="SUPFAM" id="SSF56112">
    <property type="entry name" value="Protein kinase-like (PK-like)"/>
    <property type="match status" value="1"/>
</dbReference>
<dbReference type="RefSeq" id="WP_073420908.1">
    <property type="nucleotide sequence ID" value="NZ_FQVX01000003.1"/>
</dbReference>
<dbReference type="AlphaFoldDB" id="A0A1M5LN29"/>
<gene>
    <name evidence="3" type="ORF">SAMN05444351_2854</name>
</gene>
<dbReference type="STRING" id="1070870.SAMN05444351_2854"/>
<dbReference type="InterPro" id="IPR041726">
    <property type="entry name" value="ACAD10_11_N"/>
</dbReference>
<evidence type="ECO:0000313" key="4">
    <source>
        <dbReference type="Proteomes" id="UP000184471"/>
    </source>
</evidence>
<dbReference type="PANTHER" id="PTHR21310:SF57">
    <property type="entry name" value="BLR2944 PROTEIN"/>
    <property type="match status" value="1"/>
</dbReference>
<name>A0A1M5LN29_9ACTN</name>
<sequence>MTGTLASPTSTDGLAGALAARLTHRLGRPVAVDGLTRLTGGANRETWAFTADDGGTRRELVLRGGYSTGGRPVAVEAAAIAAAARAGVPVPDLVDVGTGEDAPGLPAEYLLMGRVDGETIPRRLLREEAYGPARAGLARELGAVLARLHAAPLDGLGRVPAVGDPLERLTTSFLVDGTPPPPGLALGLRWLRENRPPSHGPVLVHGDFRMGNLMVGPDGLRAVLDWELVHRGDPLEDLGWCCAKVWRFGSALPAAGTGTRRDLLDGYAAVAGWRPTAAELHWWELHATVQWGLMCRAMTERHLSGAEPSVELAAIGRRAAEQEFDVLLALGLDRPDATAPEEPGGDDDLLFGRPTAAELAAAVGGFLGGEVRGATSGRTSFHAQVAANVVATVRRELLLGDGARARRRARLAGLGVRDDDALSEAIADGSLDDRWDEVVAAVREGVRDRLRVANPRHLAVPDAAGEG</sequence>
<accession>A0A1M5LN29</accession>
<feature type="domain" description="DUF6285" evidence="2">
    <location>
        <begin position="374"/>
        <end position="456"/>
    </location>
</feature>
<proteinExistence type="predicted"/>
<protein>
    <submittedName>
        <fullName evidence="3">Predicted kinase, aminoglycoside phosphotransferase (APT) family</fullName>
    </submittedName>
</protein>
<dbReference type="Gene3D" id="3.90.1200.10">
    <property type="match status" value="1"/>
</dbReference>
<dbReference type="InterPro" id="IPR011009">
    <property type="entry name" value="Kinase-like_dom_sf"/>
</dbReference>
<evidence type="ECO:0000313" key="3">
    <source>
        <dbReference type="EMBL" id="SHG66059.1"/>
    </source>
</evidence>
<dbReference type="Pfam" id="PF19802">
    <property type="entry name" value="DUF6285"/>
    <property type="match status" value="1"/>
</dbReference>
<dbReference type="GO" id="GO:0016301">
    <property type="term" value="F:kinase activity"/>
    <property type="evidence" value="ECO:0007669"/>
    <property type="project" value="UniProtKB-KW"/>
</dbReference>
<keyword evidence="4" id="KW-1185">Reference proteome</keyword>
<dbReference type="InterPro" id="IPR002575">
    <property type="entry name" value="Aminoglycoside_PTrfase"/>
</dbReference>
<dbReference type="EMBL" id="FQVX01000003">
    <property type="protein sequence ID" value="SHG66059.1"/>
    <property type="molecule type" value="Genomic_DNA"/>
</dbReference>
<feature type="domain" description="Aminoglycoside phosphotransferase" evidence="1">
    <location>
        <begin position="35"/>
        <end position="273"/>
    </location>
</feature>
<dbReference type="Proteomes" id="UP000184471">
    <property type="component" value="Unassembled WGS sequence"/>
</dbReference>
<dbReference type="Pfam" id="PF01636">
    <property type="entry name" value="APH"/>
    <property type="match status" value="1"/>
</dbReference>
<evidence type="ECO:0000259" key="1">
    <source>
        <dbReference type="Pfam" id="PF01636"/>
    </source>
</evidence>
<dbReference type="InterPro" id="IPR051678">
    <property type="entry name" value="AGP_Transferase"/>
</dbReference>
<evidence type="ECO:0000259" key="2">
    <source>
        <dbReference type="Pfam" id="PF19802"/>
    </source>
</evidence>
<dbReference type="InterPro" id="IPR046252">
    <property type="entry name" value="DUF6285"/>
</dbReference>
<keyword evidence="3" id="KW-0808">Transferase</keyword>
<keyword evidence="3" id="KW-0418">Kinase</keyword>